<dbReference type="GO" id="GO:0043565">
    <property type="term" value="F:sequence-specific DNA binding"/>
    <property type="evidence" value="ECO:0007669"/>
    <property type="project" value="InterPro"/>
</dbReference>
<reference evidence="17" key="1">
    <citation type="submission" date="2022-04" db="EMBL/GenBank/DDBJ databases">
        <title>Mucilaginibacter sp. RS28 isolated from freshwater.</title>
        <authorList>
            <person name="Ko S.-R."/>
        </authorList>
    </citation>
    <scope>NUCLEOTIDE SEQUENCE</scope>
    <source>
        <strain evidence="17">RS28</strain>
    </source>
</reference>
<dbReference type="RefSeq" id="WP_245128962.1">
    <property type="nucleotide sequence ID" value="NZ_JALJEJ010000002.1"/>
</dbReference>
<keyword evidence="18" id="KW-1185">Reference proteome</keyword>
<dbReference type="Gene3D" id="2.60.40.10">
    <property type="entry name" value="Immunoglobulins"/>
    <property type="match status" value="1"/>
</dbReference>
<dbReference type="SUPFAM" id="SSF47384">
    <property type="entry name" value="Homodimeric domain of signal transducing histidine kinase"/>
    <property type="match status" value="1"/>
</dbReference>
<dbReference type="Gene3D" id="3.30.565.10">
    <property type="entry name" value="Histidine kinase-like ATPase, C-terminal domain"/>
    <property type="match status" value="1"/>
</dbReference>
<evidence type="ECO:0000256" key="12">
    <source>
        <dbReference type="PROSITE-ProRule" id="PRU00169"/>
    </source>
</evidence>
<evidence type="ECO:0000259" key="16">
    <source>
        <dbReference type="PROSITE" id="PS50110"/>
    </source>
</evidence>
<evidence type="ECO:0000256" key="7">
    <source>
        <dbReference type="ARBA" id="ARBA00022840"/>
    </source>
</evidence>
<feature type="signal peptide" evidence="13">
    <location>
        <begin position="1"/>
        <end position="26"/>
    </location>
</feature>
<dbReference type="GO" id="GO:0000155">
    <property type="term" value="F:phosphorelay sensor kinase activity"/>
    <property type="evidence" value="ECO:0007669"/>
    <property type="project" value="InterPro"/>
</dbReference>
<evidence type="ECO:0000256" key="13">
    <source>
        <dbReference type="SAM" id="SignalP"/>
    </source>
</evidence>
<dbReference type="InterPro" id="IPR011110">
    <property type="entry name" value="Reg_prop"/>
</dbReference>
<comment type="catalytic activity">
    <reaction evidence="1">
        <text>ATP + protein L-histidine = ADP + protein N-phospho-L-histidine.</text>
        <dbReference type="EC" id="2.7.13.3"/>
    </reaction>
</comment>
<keyword evidence="11" id="KW-0804">Transcription</keyword>
<dbReference type="EMBL" id="JALJEJ010000002">
    <property type="protein sequence ID" value="MCJ8209130.1"/>
    <property type="molecule type" value="Genomic_DNA"/>
</dbReference>
<dbReference type="PROSITE" id="PS50109">
    <property type="entry name" value="HIS_KIN"/>
    <property type="match status" value="1"/>
</dbReference>
<dbReference type="SUPFAM" id="SSF50998">
    <property type="entry name" value="Quinoprotein alcohol dehydrogenase-like"/>
    <property type="match status" value="1"/>
</dbReference>
<dbReference type="InterPro" id="IPR005467">
    <property type="entry name" value="His_kinase_dom"/>
</dbReference>
<dbReference type="InterPro" id="IPR036097">
    <property type="entry name" value="HisK_dim/P_sf"/>
</dbReference>
<feature type="domain" description="HTH araC/xylS-type" evidence="14">
    <location>
        <begin position="1240"/>
        <end position="1339"/>
    </location>
</feature>
<dbReference type="InterPro" id="IPR018060">
    <property type="entry name" value="HTH_AraC"/>
</dbReference>
<evidence type="ECO:0000313" key="17">
    <source>
        <dbReference type="EMBL" id="MCJ8209130.1"/>
    </source>
</evidence>
<dbReference type="InterPro" id="IPR011123">
    <property type="entry name" value="Y_Y_Y"/>
</dbReference>
<keyword evidence="8" id="KW-0902">Two-component regulatory system</keyword>
<keyword evidence="10" id="KW-0238">DNA-binding</keyword>
<sequence>MRRFLRSLCKRIVICLSFLPTMQVLAYPAVKYLGIEQGLSNNAVTCIFKDHYGFIWIGTYDGLNRYDGEKFKIFRNIWGDNKSLNFNYIANLSEVDNKILIGTQKGLAYYSYTDSRFYPAYCAVAKNGPLQKITNSINALVTDKNGNAYIAADNAGVLVLKKKAAYCYRLNLAGSSATYDAQALTVDQDNQLWVFVKNRGLCRYNKNSRGIELVCSDIKYAACLLADGKGNIWIGTENGLYSYNVTSRKITPFNSTYHKLTNDNIMSLHADRTGLLWIATNGGGINIFDMHTGRLSYLVPGEKSGSLRSGAVSAIYEDDEGRKWIATLRGGINVIDPQNTPFQLFTHDPFNKNSVVNNFIISFCEDEHHNIWIGTDGGGISYWNTKTNQYTSYTHNTAKGSLSSNFVVSIVNDYQNQVWVATFSGGIDAFDRSSGQFKHYTCFNTVTENIDRNLWKLYEDSRHNLWAGSTRGGALYLYNRKTDKFELFDNRLTNIHAIYEDHSGNLWAGDYTRLINIDRVTKKHQYYPVNYAIRSFAEDKSGNLWIGTEGGGLLLFNKVTGVYKRYTERNGLPGNSILNILTDNSGNLWCSTYNGLSRFNTATGKFKNYDASDGLQSNQFNYNAALKLKDGRLMFGGINGFNLFDPADMALKTNKPQLRITGLRINNTVVEGGMPYTDNQPLVALKRIVVPYNQATIALDYNALEYSFPDKIKYAYYLEGWDHGWNEVGKLKTAYYTRLNEGTYTLHIRATTTSGGVNPYRIDLRIVVLPPWYRTWWAYFIYVSVIGSVGYSLWRYRIGQTRLKYEVEIANLKVEREKELNEKKLSFFTNVAHEFRTPLTLIINPIKDLLKADHNRDNTELTTIYRNSRRLLGLVDHLLLFRKTESENDTLNLSSVNFSTLCREVYLCFGQQARFKKLKYDFHCSNEAIMILADREKIEIAVFNLISNAVKFTPAEGEIQIKVEETAGTALLKVCDSGCGIAEGTGEKLFDKFYQIKDNTSLKTGFGIGLYLVKSFINHHNGSICYQNNENGGTIFTAELPKGKPVVYAGSIPEAAEKSQHLLEEFINDELAEPRPSEEEFNHLELMISDRQSVLIIDDNDQLRGYVKKIFKENFRTYEAGTCEKGLELIKKYLPDLVITDIMMEGLSGIELCQMIKQDASLSHIPVILLTGDPNPEMKLKGIEVGAVDFVSKPFEKEMLLARVQGILRDRRELQNYFYNEVTLKSNTRHISEHHKDFLYKCISLIENYLVDPDFDVKTIADELGMSYSSLFKKIKSISGQSVNGFVRYVRLRKAAEIMIHTNCNVNEAALKTGFNDIKYFRENFIKQFGIKPSEFIKKHRTAFNKTYLVEDSTFH</sequence>
<dbReference type="InterPro" id="IPR018062">
    <property type="entry name" value="HTH_AraC-typ_CS"/>
</dbReference>
<accession>A0A9X2B8X7</accession>
<dbReference type="EC" id="2.7.13.3" evidence="2"/>
<feature type="chain" id="PRO_5040719035" description="histidine kinase" evidence="13">
    <location>
        <begin position="27"/>
        <end position="1356"/>
    </location>
</feature>
<dbReference type="Pfam" id="PF12833">
    <property type="entry name" value="HTH_18"/>
    <property type="match status" value="1"/>
</dbReference>
<dbReference type="PROSITE" id="PS00041">
    <property type="entry name" value="HTH_ARAC_FAMILY_1"/>
    <property type="match status" value="1"/>
</dbReference>
<evidence type="ECO:0000256" key="6">
    <source>
        <dbReference type="ARBA" id="ARBA00022777"/>
    </source>
</evidence>
<dbReference type="Gene3D" id="1.10.10.60">
    <property type="entry name" value="Homeodomain-like"/>
    <property type="match status" value="1"/>
</dbReference>
<evidence type="ECO:0000256" key="3">
    <source>
        <dbReference type="ARBA" id="ARBA00022553"/>
    </source>
</evidence>
<dbReference type="Pfam" id="PF07494">
    <property type="entry name" value="Reg_prop"/>
    <property type="match status" value="5"/>
</dbReference>
<dbReference type="InterPro" id="IPR003661">
    <property type="entry name" value="HisK_dim/P_dom"/>
</dbReference>
<dbReference type="InterPro" id="IPR015943">
    <property type="entry name" value="WD40/YVTN_repeat-like_dom_sf"/>
</dbReference>
<keyword evidence="6" id="KW-0418">Kinase</keyword>
<dbReference type="SMART" id="SM00448">
    <property type="entry name" value="REC"/>
    <property type="match status" value="1"/>
</dbReference>
<dbReference type="Proteomes" id="UP001139450">
    <property type="component" value="Unassembled WGS sequence"/>
</dbReference>
<dbReference type="SUPFAM" id="SSF101898">
    <property type="entry name" value="NHL repeat"/>
    <property type="match status" value="2"/>
</dbReference>
<dbReference type="SMART" id="SM00342">
    <property type="entry name" value="HTH_ARAC"/>
    <property type="match status" value="1"/>
</dbReference>
<feature type="domain" description="Histidine kinase" evidence="15">
    <location>
        <begin position="830"/>
        <end position="1044"/>
    </location>
</feature>
<dbReference type="GO" id="GO:0003700">
    <property type="term" value="F:DNA-binding transcription factor activity"/>
    <property type="evidence" value="ECO:0007669"/>
    <property type="project" value="InterPro"/>
</dbReference>
<evidence type="ECO:0000256" key="9">
    <source>
        <dbReference type="ARBA" id="ARBA00023015"/>
    </source>
</evidence>
<keyword evidence="4" id="KW-0808">Transferase</keyword>
<dbReference type="PANTHER" id="PTHR43547:SF2">
    <property type="entry name" value="HYBRID SIGNAL TRANSDUCTION HISTIDINE KINASE C"/>
    <property type="match status" value="1"/>
</dbReference>
<name>A0A9X2B8X7_9SPHI</name>
<dbReference type="PANTHER" id="PTHR43547">
    <property type="entry name" value="TWO-COMPONENT HISTIDINE KINASE"/>
    <property type="match status" value="1"/>
</dbReference>
<keyword evidence="9" id="KW-0805">Transcription regulation</keyword>
<keyword evidence="5" id="KW-0547">Nucleotide-binding</keyword>
<evidence type="ECO:0000256" key="10">
    <source>
        <dbReference type="ARBA" id="ARBA00023125"/>
    </source>
</evidence>
<keyword evidence="13" id="KW-0732">Signal</keyword>
<dbReference type="SMART" id="SM00388">
    <property type="entry name" value="HisKA"/>
    <property type="match status" value="1"/>
</dbReference>
<dbReference type="FunFam" id="3.30.565.10:FF:000037">
    <property type="entry name" value="Hybrid sensor histidine kinase/response regulator"/>
    <property type="match status" value="1"/>
</dbReference>
<dbReference type="GO" id="GO:0005524">
    <property type="term" value="F:ATP binding"/>
    <property type="evidence" value="ECO:0007669"/>
    <property type="project" value="UniProtKB-KW"/>
</dbReference>
<dbReference type="InterPro" id="IPR013783">
    <property type="entry name" value="Ig-like_fold"/>
</dbReference>
<dbReference type="Pfam" id="PF00512">
    <property type="entry name" value="HisKA"/>
    <property type="match status" value="1"/>
</dbReference>
<dbReference type="SUPFAM" id="SSF55874">
    <property type="entry name" value="ATPase domain of HSP90 chaperone/DNA topoisomerase II/histidine kinase"/>
    <property type="match status" value="1"/>
</dbReference>
<comment type="caution">
    <text evidence="17">The sequence shown here is derived from an EMBL/GenBank/DDBJ whole genome shotgun (WGS) entry which is preliminary data.</text>
</comment>
<dbReference type="CDD" id="cd00156">
    <property type="entry name" value="REC"/>
    <property type="match status" value="1"/>
</dbReference>
<evidence type="ECO:0000256" key="4">
    <source>
        <dbReference type="ARBA" id="ARBA00022679"/>
    </source>
</evidence>
<evidence type="ECO:0000256" key="8">
    <source>
        <dbReference type="ARBA" id="ARBA00023012"/>
    </source>
</evidence>
<dbReference type="InterPro" id="IPR003594">
    <property type="entry name" value="HATPase_dom"/>
</dbReference>
<protein>
    <recommendedName>
        <fullName evidence="2">histidine kinase</fullName>
        <ecNumber evidence="2">2.7.13.3</ecNumber>
    </recommendedName>
</protein>
<dbReference type="InterPro" id="IPR011047">
    <property type="entry name" value="Quinoprotein_ADH-like_sf"/>
</dbReference>
<proteinExistence type="predicted"/>
<dbReference type="Gene3D" id="2.130.10.10">
    <property type="entry name" value="YVTN repeat-like/Quinoprotein amine dehydrogenase"/>
    <property type="match status" value="2"/>
</dbReference>
<dbReference type="InterPro" id="IPR011006">
    <property type="entry name" value="CheY-like_superfamily"/>
</dbReference>
<dbReference type="InterPro" id="IPR004358">
    <property type="entry name" value="Sig_transdc_His_kin-like_C"/>
</dbReference>
<dbReference type="SMART" id="SM00387">
    <property type="entry name" value="HATPase_c"/>
    <property type="match status" value="1"/>
</dbReference>
<gene>
    <name evidence="17" type="ORF">MUY27_05380</name>
</gene>
<dbReference type="PROSITE" id="PS01124">
    <property type="entry name" value="HTH_ARAC_FAMILY_2"/>
    <property type="match status" value="1"/>
</dbReference>
<keyword evidence="3 12" id="KW-0597">Phosphoprotein</keyword>
<evidence type="ECO:0000259" key="14">
    <source>
        <dbReference type="PROSITE" id="PS01124"/>
    </source>
</evidence>
<dbReference type="SUPFAM" id="SSF46689">
    <property type="entry name" value="Homeodomain-like"/>
    <property type="match status" value="1"/>
</dbReference>
<feature type="domain" description="Response regulatory" evidence="16">
    <location>
        <begin position="1093"/>
        <end position="1208"/>
    </location>
</feature>
<dbReference type="SUPFAM" id="SSF52172">
    <property type="entry name" value="CheY-like"/>
    <property type="match status" value="1"/>
</dbReference>
<dbReference type="Gene3D" id="3.40.50.2300">
    <property type="match status" value="1"/>
</dbReference>
<evidence type="ECO:0000256" key="5">
    <source>
        <dbReference type="ARBA" id="ARBA00022741"/>
    </source>
</evidence>
<dbReference type="PROSITE" id="PS50110">
    <property type="entry name" value="RESPONSE_REGULATORY"/>
    <property type="match status" value="1"/>
</dbReference>
<evidence type="ECO:0000313" key="18">
    <source>
        <dbReference type="Proteomes" id="UP001139450"/>
    </source>
</evidence>
<dbReference type="Pfam" id="PF02518">
    <property type="entry name" value="HATPase_c"/>
    <property type="match status" value="1"/>
</dbReference>
<dbReference type="InterPro" id="IPR001789">
    <property type="entry name" value="Sig_transdc_resp-reg_receiver"/>
</dbReference>
<dbReference type="Pfam" id="PF00072">
    <property type="entry name" value="Response_reg"/>
    <property type="match status" value="1"/>
</dbReference>
<dbReference type="Gene3D" id="1.10.287.130">
    <property type="match status" value="1"/>
</dbReference>
<dbReference type="InterPro" id="IPR009057">
    <property type="entry name" value="Homeodomain-like_sf"/>
</dbReference>
<dbReference type="PRINTS" id="PR00344">
    <property type="entry name" value="BCTRLSENSOR"/>
</dbReference>
<dbReference type="CDD" id="cd00082">
    <property type="entry name" value="HisKA"/>
    <property type="match status" value="1"/>
</dbReference>
<feature type="modified residue" description="4-aspartylphosphate" evidence="12">
    <location>
        <position position="1141"/>
    </location>
</feature>
<dbReference type="InterPro" id="IPR036890">
    <property type="entry name" value="HATPase_C_sf"/>
</dbReference>
<evidence type="ECO:0000256" key="1">
    <source>
        <dbReference type="ARBA" id="ARBA00000085"/>
    </source>
</evidence>
<organism evidence="17 18">
    <name type="scientific">Mucilaginibacter straminoryzae</name>
    <dbReference type="NCBI Taxonomy" id="2932774"/>
    <lineage>
        <taxon>Bacteria</taxon>
        <taxon>Pseudomonadati</taxon>
        <taxon>Bacteroidota</taxon>
        <taxon>Sphingobacteriia</taxon>
        <taxon>Sphingobacteriales</taxon>
        <taxon>Sphingobacteriaceae</taxon>
        <taxon>Mucilaginibacter</taxon>
    </lineage>
</organism>
<evidence type="ECO:0000256" key="2">
    <source>
        <dbReference type="ARBA" id="ARBA00012438"/>
    </source>
</evidence>
<keyword evidence="7" id="KW-0067">ATP-binding</keyword>
<evidence type="ECO:0000259" key="15">
    <source>
        <dbReference type="PROSITE" id="PS50109"/>
    </source>
</evidence>
<evidence type="ECO:0000256" key="11">
    <source>
        <dbReference type="ARBA" id="ARBA00023163"/>
    </source>
</evidence>
<dbReference type="Pfam" id="PF07495">
    <property type="entry name" value="Y_Y_Y"/>
    <property type="match status" value="1"/>
</dbReference>